<dbReference type="AlphaFoldDB" id="A0A0F9CKE9"/>
<proteinExistence type="predicted"/>
<accession>A0A0F9CKE9</accession>
<comment type="caution">
    <text evidence="1">The sequence shown here is derived from an EMBL/GenBank/DDBJ whole genome shotgun (WGS) entry which is preliminary data.</text>
</comment>
<name>A0A0F9CKE9_9ZZZZ</name>
<organism evidence="1">
    <name type="scientific">marine sediment metagenome</name>
    <dbReference type="NCBI Taxonomy" id="412755"/>
    <lineage>
        <taxon>unclassified sequences</taxon>
        <taxon>metagenomes</taxon>
        <taxon>ecological metagenomes</taxon>
    </lineage>
</organism>
<reference evidence="1" key="1">
    <citation type="journal article" date="2015" name="Nature">
        <title>Complex archaea that bridge the gap between prokaryotes and eukaryotes.</title>
        <authorList>
            <person name="Spang A."/>
            <person name="Saw J.H."/>
            <person name="Jorgensen S.L."/>
            <person name="Zaremba-Niedzwiedzka K."/>
            <person name="Martijn J."/>
            <person name="Lind A.E."/>
            <person name="van Eijk R."/>
            <person name="Schleper C."/>
            <person name="Guy L."/>
            <person name="Ettema T.J."/>
        </authorList>
    </citation>
    <scope>NUCLEOTIDE SEQUENCE</scope>
</reference>
<dbReference type="EMBL" id="LAZR01046190">
    <property type="protein sequence ID" value="KKK97116.1"/>
    <property type="molecule type" value="Genomic_DNA"/>
</dbReference>
<gene>
    <name evidence="1" type="ORF">LCGC14_2656020</name>
</gene>
<sequence length="37" mass="3998">AVRIYAKKAEAAAAEVSKQLSLEKTVGKKLSTMYGKK</sequence>
<protein>
    <submittedName>
        <fullName evidence="1">Uncharacterized protein</fullName>
    </submittedName>
</protein>
<feature type="non-terminal residue" evidence="1">
    <location>
        <position position="1"/>
    </location>
</feature>
<evidence type="ECO:0000313" key="1">
    <source>
        <dbReference type="EMBL" id="KKK97116.1"/>
    </source>
</evidence>